<dbReference type="CDD" id="cd00685">
    <property type="entry name" value="Trans_IPPS_HT"/>
    <property type="match status" value="1"/>
</dbReference>
<evidence type="ECO:0000256" key="4">
    <source>
        <dbReference type="ARBA" id="ARBA00015100"/>
    </source>
</evidence>
<dbReference type="InterPro" id="IPR053378">
    <property type="entry name" value="Prenyl_diphosphate_synthase"/>
</dbReference>
<dbReference type="SFLD" id="SFLDS00005">
    <property type="entry name" value="Isoprenoid_Synthase_Type_I"/>
    <property type="match status" value="1"/>
</dbReference>
<evidence type="ECO:0000256" key="11">
    <source>
        <dbReference type="ARBA" id="ARBA00049399"/>
    </source>
</evidence>
<evidence type="ECO:0000256" key="2">
    <source>
        <dbReference type="ARBA" id="ARBA00006706"/>
    </source>
</evidence>
<dbReference type="Pfam" id="PF00348">
    <property type="entry name" value="polyprenyl_synt"/>
    <property type="match status" value="1"/>
</dbReference>
<dbReference type="PANTHER" id="PTHR43281">
    <property type="entry name" value="FARNESYL DIPHOSPHATE SYNTHASE"/>
    <property type="match status" value="1"/>
</dbReference>
<comment type="catalytic activity">
    <reaction evidence="11">
        <text>isopentenyl diphosphate + (2E)-geranyl diphosphate = (2E,6E)-farnesyl diphosphate + diphosphate</text>
        <dbReference type="Rhea" id="RHEA:19361"/>
        <dbReference type="ChEBI" id="CHEBI:33019"/>
        <dbReference type="ChEBI" id="CHEBI:58057"/>
        <dbReference type="ChEBI" id="CHEBI:128769"/>
        <dbReference type="ChEBI" id="CHEBI:175763"/>
        <dbReference type="EC" id="2.5.1.10"/>
    </reaction>
</comment>
<dbReference type="GO" id="GO:0004337">
    <property type="term" value="F:(2E,6E)-farnesyl diphosphate synthase activity"/>
    <property type="evidence" value="ECO:0007669"/>
    <property type="project" value="UniProtKB-EC"/>
</dbReference>
<dbReference type="InterPro" id="IPR000092">
    <property type="entry name" value="Polyprenyl_synt"/>
</dbReference>
<name>A0A380BQP7_SPOPA</name>
<accession>A0A380BQP7</accession>
<gene>
    <name evidence="13" type="ORF">NCTC4822_01589</name>
</gene>
<keyword evidence="8" id="KW-0414">Isoprene biosynthesis</keyword>
<evidence type="ECO:0000256" key="8">
    <source>
        <dbReference type="ARBA" id="ARBA00023229"/>
    </source>
</evidence>
<dbReference type="InterPro" id="IPR008949">
    <property type="entry name" value="Isoprenoid_synthase_dom_sf"/>
</dbReference>
<evidence type="ECO:0000313" key="13">
    <source>
        <dbReference type="EMBL" id="SUJ04766.1"/>
    </source>
</evidence>
<evidence type="ECO:0000256" key="3">
    <source>
        <dbReference type="ARBA" id="ARBA00012439"/>
    </source>
</evidence>
<dbReference type="EMBL" id="UGYZ01000002">
    <property type="protein sequence ID" value="SUJ04766.1"/>
    <property type="molecule type" value="Genomic_DNA"/>
</dbReference>
<dbReference type="FunFam" id="1.10.600.10:FF:000001">
    <property type="entry name" value="Geranylgeranyl diphosphate synthase"/>
    <property type="match status" value="1"/>
</dbReference>
<dbReference type="Proteomes" id="UP000254519">
    <property type="component" value="Unassembled WGS sequence"/>
</dbReference>
<dbReference type="GO" id="GO:0005737">
    <property type="term" value="C:cytoplasm"/>
    <property type="evidence" value="ECO:0007669"/>
    <property type="project" value="UniProtKB-ARBA"/>
</dbReference>
<evidence type="ECO:0000256" key="6">
    <source>
        <dbReference type="ARBA" id="ARBA00022723"/>
    </source>
</evidence>
<dbReference type="EC" id="2.5.1.10" evidence="3"/>
<dbReference type="PROSITE" id="PS00444">
    <property type="entry name" value="POLYPRENYL_SYNTHASE_2"/>
    <property type="match status" value="1"/>
</dbReference>
<dbReference type="AlphaFoldDB" id="A0A380BQP7"/>
<keyword evidence="6" id="KW-0479">Metal-binding</keyword>
<comment type="cofactor">
    <cofactor evidence="1">
        <name>Mg(2+)</name>
        <dbReference type="ChEBI" id="CHEBI:18420"/>
    </cofactor>
</comment>
<dbReference type="InterPro" id="IPR033749">
    <property type="entry name" value="Polyprenyl_synt_CS"/>
</dbReference>
<protein>
    <recommendedName>
        <fullName evidence="4">Farnesyl diphosphate synthase</fullName>
        <ecNumber evidence="3">2.5.1.10</ecNumber>
    </recommendedName>
    <alternativeName>
        <fullName evidence="10">(2E,6E)-farnesyl diphosphate synthase</fullName>
    </alternativeName>
    <alternativeName>
        <fullName evidence="9">Geranyltranstransferase</fullName>
    </alternativeName>
</protein>
<evidence type="ECO:0000256" key="5">
    <source>
        <dbReference type="ARBA" id="ARBA00022679"/>
    </source>
</evidence>
<dbReference type="PROSITE" id="PS00723">
    <property type="entry name" value="POLYPRENYL_SYNTHASE_1"/>
    <property type="match status" value="1"/>
</dbReference>
<dbReference type="Gene3D" id="1.10.600.10">
    <property type="entry name" value="Farnesyl Diphosphate Synthase"/>
    <property type="match status" value="1"/>
</dbReference>
<organism evidence="13 14">
    <name type="scientific">Sporosarcina pasteurii</name>
    <name type="common">Bacillus pasteurii</name>
    <dbReference type="NCBI Taxonomy" id="1474"/>
    <lineage>
        <taxon>Bacteria</taxon>
        <taxon>Bacillati</taxon>
        <taxon>Bacillota</taxon>
        <taxon>Bacilli</taxon>
        <taxon>Bacillales</taxon>
        <taxon>Caryophanaceae</taxon>
        <taxon>Sporosarcina</taxon>
    </lineage>
</organism>
<keyword evidence="14" id="KW-1185">Reference proteome</keyword>
<evidence type="ECO:0000313" key="14">
    <source>
        <dbReference type="Proteomes" id="UP000254519"/>
    </source>
</evidence>
<dbReference type="GO" id="GO:0016114">
    <property type="term" value="P:terpenoid biosynthetic process"/>
    <property type="evidence" value="ECO:0007669"/>
    <property type="project" value="UniProtKB-ARBA"/>
</dbReference>
<proteinExistence type="inferred from homology"/>
<evidence type="ECO:0000256" key="7">
    <source>
        <dbReference type="ARBA" id="ARBA00022842"/>
    </source>
</evidence>
<dbReference type="SFLD" id="SFLDG01017">
    <property type="entry name" value="Polyprenyl_Transferase_Like"/>
    <property type="match status" value="1"/>
</dbReference>
<evidence type="ECO:0000256" key="12">
    <source>
        <dbReference type="RuleBase" id="RU004466"/>
    </source>
</evidence>
<dbReference type="GO" id="GO:0046872">
    <property type="term" value="F:metal ion binding"/>
    <property type="evidence" value="ECO:0007669"/>
    <property type="project" value="UniProtKB-KW"/>
</dbReference>
<keyword evidence="5 12" id="KW-0808">Transferase</keyword>
<evidence type="ECO:0000256" key="9">
    <source>
        <dbReference type="ARBA" id="ARBA00032380"/>
    </source>
</evidence>
<dbReference type="PANTHER" id="PTHR43281:SF1">
    <property type="entry name" value="FARNESYL DIPHOSPHATE SYNTHASE"/>
    <property type="match status" value="1"/>
</dbReference>
<sequence length="295" mass="32419">MMKGKLEQFIEAHTPRINDTLHTLLMKKDIPESLQSSMLYSIHAGGKRIRPLLVLATLEDLDVHADHALEVAAAIELIHTYSLIHDDLPSMDDDDMRRGKPTNHKVYGEAMAILAGDALQTLAFETLASLPNIRPEKSIELIRLLAIASGAKGMVAGQVLDLEGEKKSLTLQDLELIHLNKTGALLTYCIEAGGILADIEAEKMKAIKVYAENIGLAFQIQDDILDVTSTTEELGKNAGSDESSEKTTYPIVLGLEGAKKQLMHHHSLAKQSLAFLEKDDSLLALFADYIVERNF</sequence>
<comment type="similarity">
    <text evidence="2 12">Belongs to the FPP/GGPP synthase family.</text>
</comment>
<dbReference type="SUPFAM" id="SSF48576">
    <property type="entry name" value="Terpenoid synthases"/>
    <property type="match status" value="1"/>
</dbReference>
<evidence type="ECO:0000256" key="10">
    <source>
        <dbReference type="ARBA" id="ARBA00032873"/>
    </source>
</evidence>
<keyword evidence="7" id="KW-0460">Magnesium</keyword>
<reference evidence="13 14" key="1">
    <citation type="submission" date="2018-06" db="EMBL/GenBank/DDBJ databases">
        <authorList>
            <consortium name="Pathogen Informatics"/>
            <person name="Doyle S."/>
        </authorList>
    </citation>
    <scope>NUCLEOTIDE SEQUENCE [LARGE SCALE GENOMIC DNA]</scope>
    <source>
        <strain evidence="14">ATCC 11859 / DSM 33 / NCIB 8841 / NCTC 4822</strain>
    </source>
</reference>
<evidence type="ECO:0000256" key="1">
    <source>
        <dbReference type="ARBA" id="ARBA00001946"/>
    </source>
</evidence>
<dbReference type="NCBIfam" id="NF045485">
    <property type="entry name" value="FPPsyn"/>
    <property type="match status" value="1"/>
</dbReference>